<dbReference type="NCBIfam" id="NF005560">
    <property type="entry name" value="PRK07233.1"/>
    <property type="match status" value="1"/>
</dbReference>
<reference evidence="2 3" key="1">
    <citation type="submission" date="2015-09" db="EMBL/GenBank/DDBJ databases">
        <title>Genome sequence of Oxobacter pfennigii DSM 3222.</title>
        <authorList>
            <person name="Poehlein A."/>
            <person name="Bengelsdorf F.R."/>
            <person name="Schiel-Bengelsdorf B."/>
            <person name="Duerre P."/>
            <person name="Daniel R."/>
        </authorList>
    </citation>
    <scope>NUCLEOTIDE SEQUENCE [LARGE SCALE GENOMIC DNA]</scope>
    <source>
        <strain evidence="2 3">DSM 3222</strain>
    </source>
</reference>
<name>A0A0N8NTZ8_9CLOT</name>
<accession>A0A0N8NTZ8</accession>
<dbReference type="OrthoDB" id="9804542at2"/>
<dbReference type="SUPFAM" id="SSF51905">
    <property type="entry name" value="FAD/NAD(P)-binding domain"/>
    <property type="match status" value="1"/>
</dbReference>
<keyword evidence="2" id="KW-0560">Oxidoreductase</keyword>
<evidence type="ECO:0000313" key="3">
    <source>
        <dbReference type="Proteomes" id="UP000050326"/>
    </source>
</evidence>
<protein>
    <submittedName>
        <fullName evidence="2">15-cis-phytoene desaturase</fullName>
        <ecNumber evidence="2">1.3.5.5</ecNumber>
    </submittedName>
</protein>
<organism evidence="2 3">
    <name type="scientific">Oxobacter pfennigii</name>
    <dbReference type="NCBI Taxonomy" id="36849"/>
    <lineage>
        <taxon>Bacteria</taxon>
        <taxon>Bacillati</taxon>
        <taxon>Bacillota</taxon>
        <taxon>Clostridia</taxon>
        <taxon>Eubacteriales</taxon>
        <taxon>Clostridiaceae</taxon>
        <taxon>Oxobacter</taxon>
    </lineage>
</organism>
<dbReference type="Pfam" id="PF01593">
    <property type="entry name" value="Amino_oxidase"/>
    <property type="match status" value="1"/>
</dbReference>
<dbReference type="Proteomes" id="UP000050326">
    <property type="component" value="Unassembled WGS sequence"/>
</dbReference>
<dbReference type="InterPro" id="IPR036188">
    <property type="entry name" value="FAD/NAD-bd_sf"/>
</dbReference>
<keyword evidence="3" id="KW-1185">Reference proteome</keyword>
<dbReference type="RefSeq" id="WP_054873308.1">
    <property type="nucleotide sequence ID" value="NZ_LKET01000012.1"/>
</dbReference>
<dbReference type="PANTHER" id="PTHR42923:SF46">
    <property type="entry name" value="AMINE OXIDASE"/>
    <property type="match status" value="1"/>
</dbReference>
<dbReference type="EC" id="1.3.5.5" evidence="2"/>
<sequence>MKIGIVGAGMTGLSAALELLNKGHEVEIIESSDKIGGIAGAFKYENTYLEKYYHHFFKSDKHIMKLMKEIDLYDEIQWHISKMGFFSGGRTFDFGTPISLLKFKPLPFMDKMKFGLTILKLMGTKDYRSFEGITAHEWIQKHAGKRVYENVWKPLLVSKFEGQYKDISMSWFWGKIKLRGSSKEKGKEALGYIKGSTKTLLDRLELILNEKGANIVLNCPVKNIDKRESIILSTACGEFSYDAVICTTPLPVFLKLSEGILPKNYREEKSNIEYTSVVCTILTLDKPFTGYYWLNMGDESIPFGGLIEHTNLLDKKLYGNNNILYISDYLFKDNKRYNMNDEELLEEYLPHLKKINPEFNKDMIKNMTVFKDEYAQPLIKLGYSKIKPGFETPVKGLYTASMCNIYPEDRGMNYAIREGINAALWAIKGGEKDGK</sequence>
<gene>
    <name evidence="2" type="primary">pds</name>
    <name evidence="2" type="ORF">OXPF_01510</name>
</gene>
<dbReference type="InterPro" id="IPR050464">
    <property type="entry name" value="Zeta_carotene_desat/Oxidored"/>
</dbReference>
<evidence type="ECO:0000259" key="1">
    <source>
        <dbReference type="Pfam" id="PF01593"/>
    </source>
</evidence>
<comment type="caution">
    <text evidence="2">The sequence shown here is derived from an EMBL/GenBank/DDBJ whole genome shotgun (WGS) entry which is preliminary data.</text>
</comment>
<dbReference type="AlphaFoldDB" id="A0A0N8NTZ8"/>
<proteinExistence type="predicted"/>
<dbReference type="GO" id="GO:0016491">
    <property type="term" value="F:oxidoreductase activity"/>
    <property type="evidence" value="ECO:0007669"/>
    <property type="project" value="UniProtKB-KW"/>
</dbReference>
<evidence type="ECO:0000313" key="2">
    <source>
        <dbReference type="EMBL" id="KPU46232.1"/>
    </source>
</evidence>
<dbReference type="InterPro" id="IPR002937">
    <property type="entry name" value="Amino_oxidase"/>
</dbReference>
<feature type="domain" description="Amine oxidase" evidence="1">
    <location>
        <begin position="10"/>
        <end position="423"/>
    </location>
</feature>
<dbReference type="EMBL" id="LKET01000012">
    <property type="protein sequence ID" value="KPU46232.1"/>
    <property type="molecule type" value="Genomic_DNA"/>
</dbReference>
<dbReference type="STRING" id="36849.OXPF_01510"/>
<dbReference type="PRINTS" id="PR00419">
    <property type="entry name" value="ADXRDTASE"/>
</dbReference>
<dbReference type="PANTHER" id="PTHR42923">
    <property type="entry name" value="PROTOPORPHYRINOGEN OXIDASE"/>
    <property type="match status" value="1"/>
</dbReference>
<dbReference type="Gene3D" id="3.50.50.60">
    <property type="entry name" value="FAD/NAD(P)-binding domain"/>
    <property type="match status" value="1"/>
</dbReference>